<accession>A0ABW8V5K1</accession>
<gene>
    <name evidence="1" type="ORF">ACJ41P_10690</name>
</gene>
<organism evidence="1 2">
    <name type="scientific">Azospirillum argentinense</name>
    <dbReference type="NCBI Taxonomy" id="2970906"/>
    <lineage>
        <taxon>Bacteria</taxon>
        <taxon>Pseudomonadati</taxon>
        <taxon>Pseudomonadota</taxon>
        <taxon>Alphaproteobacteria</taxon>
        <taxon>Rhodospirillales</taxon>
        <taxon>Azospirillaceae</taxon>
        <taxon>Azospirillum</taxon>
    </lineage>
</organism>
<reference evidence="1 2" key="1">
    <citation type="submission" date="2024-11" db="EMBL/GenBank/DDBJ databases">
        <title>Draft genome sequences of two bacteria associated to sugarcane roots in Colombia.</title>
        <authorList>
            <person name="Pardo-Diaz S."/>
            <person name="Masmela-Mendoza J."/>
            <person name="Delgadillo-Duran P."/>
            <person name="Bautista E.J."/>
            <person name="Rojas-Tapias D.F."/>
        </authorList>
    </citation>
    <scope>NUCLEOTIDE SEQUENCE [LARGE SCALE GENOMIC DNA]</scope>
    <source>
        <strain evidence="1 2">Ap18</strain>
    </source>
</reference>
<keyword evidence="2" id="KW-1185">Reference proteome</keyword>
<evidence type="ECO:0000313" key="1">
    <source>
        <dbReference type="EMBL" id="MFL7901591.1"/>
    </source>
</evidence>
<name>A0ABW8V5K1_9PROT</name>
<dbReference type="Proteomes" id="UP001628281">
    <property type="component" value="Unassembled WGS sequence"/>
</dbReference>
<sequence length="71" mass="7511">MSEDDAIIKAVANHIGTKALVGYSSPEYRRHVAKAAIRAYLKALEEMGWVVVKAEAGGSGSSRNKPPGADL</sequence>
<proteinExistence type="predicted"/>
<protein>
    <submittedName>
        <fullName evidence="1">Uncharacterized protein</fullName>
    </submittedName>
</protein>
<evidence type="ECO:0000313" key="2">
    <source>
        <dbReference type="Proteomes" id="UP001628281"/>
    </source>
</evidence>
<dbReference type="RefSeq" id="WP_407824054.1">
    <property type="nucleotide sequence ID" value="NZ_JBJLSN010000011.1"/>
</dbReference>
<dbReference type="EMBL" id="JBJLSN010000011">
    <property type="protein sequence ID" value="MFL7901591.1"/>
    <property type="molecule type" value="Genomic_DNA"/>
</dbReference>
<comment type="caution">
    <text evidence="1">The sequence shown here is derived from an EMBL/GenBank/DDBJ whole genome shotgun (WGS) entry which is preliminary data.</text>
</comment>